<evidence type="ECO:0000256" key="1">
    <source>
        <dbReference type="ARBA" id="ARBA00004123"/>
    </source>
</evidence>
<dbReference type="Gene3D" id="4.10.240.10">
    <property type="entry name" value="Zn(2)-C6 fungal-type DNA-binding domain"/>
    <property type="match status" value="1"/>
</dbReference>
<dbReference type="CDD" id="cd12148">
    <property type="entry name" value="fungal_TF_MHR"/>
    <property type="match status" value="1"/>
</dbReference>
<name>A0ABP0DPQ2_9PEZI</name>
<keyword evidence="3" id="KW-0238">DNA-binding</keyword>
<feature type="region of interest" description="Disordered" evidence="5">
    <location>
        <begin position="702"/>
        <end position="729"/>
    </location>
</feature>
<dbReference type="PROSITE" id="PS00463">
    <property type="entry name" value="ZN2_CY6_FUNGAL_1"/>
    <property type="match status" value="1"/>
</dbReference>
<dbReference type="SMART" id="SM00906">
    <property type="entry name" value="Fungal_trans"/>
    <property type="match status" value="1"/>
</dbReference>
<proteinExistence type="predicted"/>
<organism evidence="7 8">
    <name type="scientific">Sporothrix epigloea</name>
    <dbReference type="NCBI Taxonomy" id="1892477"/>
    <lineage>
        <taxon>Eukaryota</taxon>
        <taxon>Fungi</taxon>
        <taxon>Dikarya</taxon>
        <taxon>Ascomycota</taxon>
        <taxon>Pezizomycotina</taxon>
        <taxon>Sordariomycetes</taxon>
        <taxon>Sordariomycetidae</taxon>
        <taxon>Ophiostomatales</taxon>
        <taxon>Ophiostomataceae</taxon>
        <taxon>Sporothrix</taxon>
    </lineage>
</organism>
<dbReference type="InterPro" id="IPR001138">
    <property type="entry name" value="Zn2Cys6_DnaBD"/>
</dbReference>
<evidence type="ECO:0000256" key="4">
    <source>
        <dbReference type="ARBA" id="ARBA00023242"/>
    </source>
</evidence>
<keyword evidence="4" id="KW-0539">Nucleus</keyword>
<reference evidence="7 8" key="1">
    <citation type="submission" date="2024-01" db="EMBL/GenBank/DDBJ databases">
        <authorList>
            <person name="Allen C."/>
            <person name="Tagirdzhanova G."/>
        </authorList>
    </citation>
    <scope>NUCLEOTIDE SEQUENCE [LARGE SCALE GENOMIC DNA]</scope>
    <source>
        <strain evidence="7 8">CBS 119000</strain>
    </source>
</reference>
<dbReference type="InterPro" id="IPR007219">
    <property type="entry name" value="XnlR_reg_dom"/>
</dbReference>
<sequence>MAGLAADQGTQRKRVFKACDSCRVMKSKCDGARPACARCLGYGYKCVYAVTGKRKERHRFNGESVSAPICADRVCCVPSTALQTAVNEYDRLVREILPRLPIPEQPAVEDALQRTTDQVRQARLDAPACHDCAQSQARAPQQKPLPQPGRAAAHHPATSPEHTSVNRASAPRPAERYLGEVSDVRFFNLVDRALADTSNQGTPARPGSLADNPMQGPASDGDEEALASYEQDDFSPESTAVQTDVPADLPDPATAQRYLDIYFSTIHVAYPFLPRALFMQTYHAYIASDRQSVPHDTWLATLYILLAIGASYHAASGDAAATQDNGGVGHQQYYRKAMSLVNGVETLDRSLNQVSFLLAQCFYLLAVCRTDTCWTTLGLAVRIAQSIGLHVDADTARSRSRPKSRQVQMLAFCNAELRRRVWYSIYVLDRLLALQLGRPPAIHDEDSHLRLPSRLGDEDIQWLGGADLSKSDNSSGPAQRPSDPAAPTVGDYFLCMISLSRIIGHVLRDLYSPRGNRDATGEDDKNGKDDTVDTLTDWLLPSTKTLDRQLLAWRRALPRKLRFDFGHALDNTTVSSSAVIFKRQRNMLAIKFHHLRAVIHRPYLCLPLLWRLREDSSGDEAGGAARPAHNDSLRHNKIVGRYERICILEAQATAHLLHNVVDKQNLVHDFPWWQMISCLVYASSILVVASAFVARHQPGGEAATVPAAAGNPDNTADGTDSDGDDSDTIDATALEDDAETCLTVFEALSLNSDSARLARNMMRRLKARGAAWRKAHANQKAVVPVPIAAAPLVHAVGMPTLPDRDTGHARQADPSLLLPYAGQRIEPSGNMFFANAQPAQLGDYGAMPMQTDTPVAWPILQEWPLEILDSMEWSTQFFTADGNL</sequence>
<dbReference type="SMART" id="SM00066">
    <property type="entry name" value="GAL4"/>
    <property type="match status" value="1"/>
</dbReference>
<dbReference type="PROSITE" id="PS50048">
    <property type="entry name" value="ZN2_CY6_FUNGAL_2"/>
    <property type="match status" value="1"/>
</dbReference>
<comment type="subcellular location">
    <subcellularLocation>
        <location evidence="1">Nucleus</location>
    </subcellularLocation>
</comment>
<evidence type="ECO:0000313" key="8">
    <source>
        <dbReference type="Proteomes" id="UP001642502"/>
    </source>
</evidence>
<dbReference type="Proteomes" id="UP001642502">
    <property type="component" value="Unassembled WGS sequence"/>
</dbReference>
<feature type="domain" description="Zn(2)-C6 fungal-type" evidence="6">
    <location>
        <begin position="18"/>
        <end position="48"/>
    </location>
</feature>
<feature type="compositionally biased region" description="Acidic residues" evidence="5">
    <location>
        <begin position="719"/>
        <end position="729"/>
    </location>
</feature>
<dbReference type="EMBL" id="CAWUON010000051">
    <property type="protein sequence ID" value="CAK7269819.1"/>
    <property type="molecule type" value="Genomic_DNA"/>
</dbReference>
<feature type="region of interest" description="Disordered" evidence="5">
    <location>
        <begin position="197"/>
        <end position="249"/>
    </location>
</feature>
<feature type="compositionally biased region" description="Acidic residues" evidence="5">
    <location>
        <begin position="220"/>
        <end position="235"/>
    </location>
</feature>
<dbReference type="InterPro" id="IPR036864">
    <property type="entry name" value="Zn2-C6_fun-type_DNA-bd_sf"/>
</dbReference>
<protein>
    <recommendedName>
        <fullName evidence="6">Zn(2)-C6 fungal-type domain-containing protein</fullName>
    </recommendedName>
</protein>
<comment type="caution">
    <text evidence="7">The sequence shown here is derived from an EMBL/GenBank/DDBJ whole genome shotgun (WGS) entry which is preliminary data.</text>
</comment>
<feature type="region of interest" description="Disordered" evidence="5">
    <location>
        <begin position="130"/>
        <end position="173"/>
    </location>
</feature>
<evidence type="ECO:0000259" key="6">
    <source>
        <dbReference type="PROSITE" id="PS50048"/>
    </source>
</evidence>
<dbReference type="SUPFAM" id="SSF57701">
    <property type="entry name" value="Zn2/Cys6 DNA-binding domain"/>
    <property type="match status" value="1"/>
</dbReference>
<keyword evidence="2" id="KW-0479">Metal-binding</keyword>
<accession>A0ABP0DPQ2</accession>
<evidence type="ECO:0000256" key="2">
    <source>
        <dbReference type="ARBA" id="ARBA00022723"/>
    </source>
</evidence>
<dbReference type="PANTHER" id="PTHR46910">
    <property type="entry name" value="TRANSCRIPTION FACTOR PDR1"/>
    <property type="match status" value="1"/>
</dbReference>
<keyword evidence="8" id="KW-1185">Reference proteome</keyword>
<feature type="region of interest" description="Disordered" evidence="5">
    <location>
        <begin position="466"/>
        <end position="485"/>
    </location>
</feature>
<evidence type="ECO:0000313" key="7">
    <source>
        <dbReference type="EMBL" id="CAK7269819.1"/>
    </source>
</evidence>
<dbReference type="Pfam" id="PF04082">
    <property type="entry name" value="Fungal_trans"/>
    <property type="match status" value="1"/>
</dbReference>
<dbReference type="CDD" id="cd00067">
    <property type="entry name" value="GAL4"/>
    <property type="match status" value="1"/>
</dbReference>
<gene>
    <name evidence="7" type="ORF">SEPCBS119000_003766</name>
</gene>
<evidence type="ECO:0000256" key="5">
    <source>
        <dbReference type="SAM" id="MobiDB-lite"/>
    </source>
</evidence>
<dbReference type="InterPro" id="IPR050987">
    <property type="entry name" value="AtrR-like"/>
</dbReference>
<dbReference type="Pfam" id="PF00172">
    <property type="entry name" value="Zn_clus"/>
    <property type="match status" value="1"/>
</dbReference>
<evidence type="ECO:0000256" key="3">
    <source>
        <dbReference type="ARBA" id="ARBA00023125"/>
    </source>
</evidence>
<dbReference type="PANTHER" id="PTHR46910:SF3">
    <property type="entry name" value="HALOTOLERANCE PROTEIN 9-RELATED"/>
    <property type="match status" value="1"/>
</dbReference>